<feature type="transmembrane region" description="Helical" evidence="3">
    <location>
        <begin position="52"/>
        <end position="72"/>
    </location>
</feature>
<dbReference type="CDD" id="cd01949">
    <property type="entry name" value="GGDEF"/>
    <property type="match status" value="1"/>
</dbReference>
<dbReference type="Pfam" id="PF00990">
    <property type="entry name" value="GGDEF"/>
    <property type="match status" value="1"/>
</dbReference>
<feature type="transmembrane region" description="Helical" evidence="3">
    <location>
        <begin position="248"/>
        <end position="268"/>
    </location>
</feature>
<gene>
    <name evidence="5" type="ORF">P8935_14990</name>
</gene>
<accession>A0AAU7DFE3</accession>
<feature type="transmembrane region" description="Helical" evidence="3">
    <location>
        <begin position="149"/>
        <end position="169"/>
    </location>
</feature>
<dbReference type="PROSITE" id="PS50887">
    <property type="entry name" value="GGDEF"/>
    <property type="match status" value="1"/>
</dbReference>
<dbReference type="InterPro" id="IPR029787">
    <property type="entry name" value="Nucleotide_cyclase"/>
</dbReference>
<keyword evidence="5" id="KW-0808">Transferase</keyword>
<dbReference type="GO" id="GO:0043709">
    <property type="term" value="P:cell adhesion involved in single-species biofilm formation"/>
    <property type="evidence" value="ECO:0007669"/>
    <property type="project" value="TreeGrafter"/>
</dbReference>
<dbReference type="PANTHER" id="PTHR45138">
    <property type="entry name" value="REGULATORY COMPONENTS OF SENSORY TRANSDUCTION SYSTEM"/>
    <property type="match status" value="1"/>
</dbReference>
<dbReference type="GO" id="GO:0005886">
    <property type="term" value="C:plasma membrane"/>
    <property type="evidence" value="ECO:0007669"/>
    <property type="project" value="TreeGrafter"/>
</dbReference>
<dbReference type="GO" id="GO:1902201">
    <property type="term" value="P:negative regulation of bacterial-type flagellum-dependent cell motility"/>
    <property type="evidence" value="ECO:0007669"/>
    <property type="project" value="TreeGrafter"/>
</dbReference>
<dbReference type="EC" id="2.7.7.65" evidence="1"/>
<evidence type="ECO:0000256" key="2">
    <source>
        <dbReference type="ARBA" id="ARBA00034247"/>
    </source>
</evidence>
<feature type="transmembrane region" description="Helical" evidence="3">
    <location>
        <begin position="205"/>
        <end position="228"/>
    </location>
</feature>
<dbReference type="PANTHER" id="PTHR45138:SF9">
    <property type="entry name" value="DIGUANYLATE CYCLASE DGCM-RELATED"/>
    <property type="match status" value="1"/>
</dbReference>
<name>A0AAU7DFE3_9BACT</name>
<dbReference type="InterPro" id="IPR000160">
    <property type="entry name" value="GGDEF_dom"/>
</dbReference>
<feature type="domain" description="GGDEF" evidence="4">
    <location>
        <begin position="313"/>
        <end position="443"/>
    </location>
</feature>
<dbReference type="Gene3D" id="3.30.70.270">
    <property type="match status" value="1"/>
</dbReference>
<protein>
    <recommendedName>
        <fullName evidence="1">diguanylate cyclase</fullName>
        <ecNumber evidence="1">2.7.7.65</ecNumber>
    </recommendedName>
</protein>
<feature type="transmembrane region" description="Helical" evidence="3">
    <location>
        <begin position="181"/>
        <end position="198"/>
    </location>
</feature>
<dbReference type="SUPFAM" id="SSF55073">
    <property type="entry name" value="Nucleotide cyclase"/>
    <property type="match status" value="1"/>
</dbReference>
<proteinExistence type="predicted"/>
<comment type="catalytic activity">
    <reaction evidence="2">
        <text>2 GTP = 3',3'-c-di-GMP + 2 diphosphate</text>
        <dbReference type="Rhea" id="RHEA:24898"/>
        <dbReference type="ChEBI" id="CHEBI:33019"/>
        <dbReference type="ChEBI" id="CHEBI:37565"/>
        <dbReference type="ChEBI" id="CHEBI:58805"/>
        <dbReference type="EC" id="2.7.7.65"/>
    </reaction>
</comment>
<organism evidence="5">
    <name type="scientific">Telmatobacter sp. DSM 110680</name>
    <dbReference type="NCBI Taxonomy" id="3036704"/>
    <lineage>
        <taxon>Bacteria</taxon>
        <taxon>Pseudomonadati</taxon>
        <taxon>Acidobacteriota</taxon>
        <taxon>Terriglobia</taxon>
        <taxon>Terriglobales</taxon>
        <taxon>Acidobacteriaceae</taxon>
        <taxon>Telmatobacter</taxon>
    </lineage>
</organism>
<evidence type="ECO:0000313" key="5">
    <source>
        <dbReference type="EMBL" id="XBH15872.1"/>
    </source>
</evidence>
<keyword evidence="3" id="KW-0812">Transmembrane</keyword>
<dbReference type="NCBIfam" id="TIGR00254">
    <property type="entry name" value="GGDEF"/>
    <property type="match status" value="1"/>
</dbReference>
<dbReference type="InterPro" id="IPR043128">
    <property type="entry name" value="Rev_trsase/Diguanyl_cyclase"/>
</dbReference>
<evidence type="ECO:0000256" key="3">
    <source>
        <dbReference type="SAM" id="Phobius"/>
    </source>
</evidence>
<dbReference type="GO" id="GO:0052621">
    <property type="term" value="F:diguanylate cyclase activity"/>
    <property type="evidence" value="ECO:0007669"/>
    <property type="project" value="UniProtKB-EC"/>
</dbReference>
<sequence>MNENAPDTLNVLPDPKLFRAARSLQRVCLILAAMSILFGLLQLLGIGGSAAAARGAVPLFVTSLLCGLSLTLSGTELDGAVFSYATRAANLLAIFAASVVVFWSRAGNVASQSQQIIFPPARLAFGFVLLTLIVVLIDNQNWLINRIVDGAMCCLCLLDLLLFADAVYGNFRLFGANSTEHNAPAFACLIALTVVVTMRQAERGVFSIFLGAGIGSNLARIFAPILLLLPFAWETLNAWMNRNGASHLNAALLGSAAVAVAVGILLFFSWRISKMENEIHDLILRDEATRLYNFRGFHMLAEHALRLAQRTNVPFSVLFVNLENLAQVHSELGPDASAAALRETGEILKATFRESDIKGRIGGDEFAVAGQFDRAGISVAAMRLEAVAATRNARSGRMIPLQLSMGHVTTSGGSTQETLKEMLERAGQMRNRQESLMKEMLVN</sequence>
<evidence type="ECO:0000259" key="4">
    <source>
        <dbReference type="PROSITE" id="PS50887"/>
    </source>
</evidence>
<dbReference type="RefSeq" id="WP_348261105.1">
    <property type="nucleotide sequence ID" value="NZ_CP121196.1"/>
</dbReference>
<feature type="transmembrane region" description="Helical" evidence="3">
    <location>
        <begin position="84"/>
        <end position="104"/>
    </location>
</feature>
<keyword evidence="5" id="KW-0548">Nucleotidyltransferase</keyword>
<feature type="transmembrane region" description="Helical" evidence="3">
    <location>
        <begin position="27"/>
        <end position="46"/>
    </location>
</feature>
<evidence type="ECO:0000256" key="1">
    <source>
        <dbReference type="ARBA" id="ARBA00012528"/>
    </source>
</evidence>
<keyword evidence="3" id="KW-1133">Transmembrane helix</keyword>
<dbReference type="EMBL" id="CP121196">
    <property type="protein sequence ID" value="XBH15872.1"/>
    <property type="molecule type" value="Genomic_DNA"/>
</dbReference>
<feature type="transmembrane region" description="Helical" evidence="3">
    <location>
        <begin position="116"/>
        <end position="137"/>
    </location>
</feature>
<dbReference type="SMART" id="SM00267">
    <property type="entry name" value="GGDEF"/>
    <property type="match status" value="1"/>
</dbReference>
<dbReference type="InterPro" id="IPR050469">
    <property type="entry name" value="Diguanylate_Cyclase"/>
</dbReference>
<dbReference type="AlphaFoldDB" id="A0AAU7DFE3"/>
<reference evidence="5" key="1">
    <citation type="submission" date="2023-03" db="EMBL/GenBank/DDBJ databases">
        <title>Edaphobacter sp.</title>
        <authorList>
            <person name="Huber K.J."/>
            <person name="Papendorf J."/>
            <person name="Pilke C."/>
            <person name="Bunk B."/>
            <person name="Sproeer C."/>
            <person name="Pester M."/>
        </authorList>
    </citation>
    <scope>NUCLEOTIDE SEQUENCE</scope>
    <source>
        <strain evidence="5">DSM 110680</strain>
    </source>
</reference>
<keyword evidence="3" id="KW-0472">Membrane</keyword>